<name>A0A3B0RJH6_9ZZZZ</name>
<reference evidence="1" key="1">
    <citation type="submission" date="2018-06" db="EMBL/GenBank/DDBJ databases">
        <authorList>
            <person name="Zhirakovskaya E."/>
        </authorList>
    </citation>
    <scope>NUCLEOTIDE SEQUENCE</scope>
</reference>
<dbReference type="GO" id="GO:0003743">
    <property type="term" value="F:translation initiation factor activity"/>
    <property type="evidence" value="ECO:0007669"/>
    <property type="project" value="UniProtKB-KW"/>
</dbReference>
<evidence type="ECO:0000313" key="1">
    <source>
        <dbReference type="EMBL" id="VAV92087.1"/>
    </source>
</evidence>
<keyword evidence="1" id="KW-0396">Initiation factor</keyword>
<feature type="non-terminal residue" evidence="1">
    <location>
        <position position="42"/>
    </location>
</feature>
<dbReference type="EMBL" id="UOEG01000085">
    <property type="protein sequence ID" value="VAV92087.1"/>
    <property type="molecule type" value="Genomic_DNA"/>
</dbReference>
<sequence>MKPNFALILSSDGIGLLHRSVAGAAEGWNTLGEASLEGADPG</sequence>
<proteinExistence type="predicted"/>
<accession>A0A3B0RJH6</accession>
<protein>
    <submittedName>
        <fullName evidence="1">Translation initiation factor 2 (IF-2 GTPase)</fullName>
    </submittedName>
</protein>
<gene>
    <name evidence="1" type="ORF">MNBD_ALPHA07-2071</name>
</gene>
<dbReference type="AlphaFoldDB" id="A0A3B0RJH6"/>
<keyword evidence="1" id="KW-0648">Protein biosynthesis</keyword>
<organism evidence="1">
    <name type="scientific">hydrothermal vent metagenome</name>
    <dbReference type="NCBI Taxonomy" id="652676"/>
    <lineage>
        <taxon>unclassified sequences</taxon>
        <taxon>metagenomes</taxon>
        <taxon>ecological metagenomes</taxon>
    </lineage>
</organism>